<dbReference type="EMBL" id="JAIWYP010000011">
    <property type="protein sequence ID" value="KAH3736095.1"/>
    <property type="molecule type" value="Genomic_DNA"/>
</dbReference>
<evidence type="ECO:0000313" key="3">
    <source>
        <dbReference type="Proteomes" id="UP000828390"/>
    </source>
</evidence>
<dbReference type="Proteomes" id="UP000828390">
    <property type="component" value="Unassembled WGS sequence"/>
</dbReference>
<reference evidence="2" key="2">
    <citation type="submission" date="2020-11" db="EMBL/GenBank/DDBJ databases">
        <authorList>
            <person name="McCartney M.A."/>
            <person name="Auch B."/>
            <person name="Kono T."/>
            <person name="Mallez S."/>
            <person name="Becker A."/>
            <person name="Gohl D.M."/>
            <person name="Silverstein K.A.T."/>
            <person name="Koren S."/>
            <person name="Bechman K.B."/>
            <person name="Herman A."/>
            <person name="Abrahante J.E."/>
            <person name="Garbe J."/>
        </authorList>
    </citation>
    <scope>NUCLEOTIDE SEQUENCE</scope>
    <source>
        <strain evidence="2">Duluth1</strain>
        <tissue evidence="2">Whole animal</tissue>
    </source>
</reference>
<protein>
    <submittedName>
        <fullName evidence="2">Uncharacterized protein</fullName>
    </submittedName>
</protein>
<name>A0A9D4CZY3_DREPO</name>
<feature type="region of interest" description="Disordered" evidence="1">
    <location>
        <begin position="61"/>
        <end position="88"/>
    </location>
</feature>
<gene>
    <name evidence="2" type="ORF">DPMN_042656</name>
</gene>
<dbReference type="AlphaFoldDB" id="A0A9D4CZY3"/>
<reference evidence="2" key="1">
    <citation type="journal article" date="2019" name="bioRxiv">
        <title>The Genome of the Zebra Mussel, Dreissena polymorpha: A Resource for Invasive Species Research.</title>
        <authorList>
            <person name="McCartney M.A."/>
            <person name="Auch B."/>
            <person name="Kono T."/>
            <person name="Mallez S."/>
            <person name="Zhang Y."/>
            <person name="Obille A."/>
            <person name="Becker A."/>
            <person name="Abrahante J.E."/>
            <person name="Garbe J."/>
            <person name="Badalamenti J.P."/>
            <person name="Herman A."/>
            <person name="Mangelson H."/>
            <person name="Liachko I."/>
            <person name="Sullivan S."/>
            <person name="Sone E.D."/>
            <person name="Koren S."/>
            <person name="Silverstein K.A.T."/>
            <person name="Beckman K.B."/>
            <person name="Gohl D.M."/>
        </authorList>
    </citation>
    <scope>NUCLEOTIDE SEQUENCE</scope>
    <source>
        <strain evidence="2">Duluth1</strain>
        <tissue evidence="2">Whole animal</tissue>
    </source>
</reference>
<keyword evidence="3" id="KW-1185">Reference proteome</keyword>
<accession>A0A9D4CZY3</accession>
<evidence type="ECO:0000313" key="2">
    <source>
        <dbReference type="EMBL" id="KAH3736095.1"/>
    </source>
</evidence>
<feature type="compositionally biased region" description="Polar residues" evidence="1">
    <location>
        <begin position="78"/>
        <end position="88"/>
    </location>
</feature>
<organism evidence="2 3">
    <name type="scientific">Dreissena polymorpha</name>
    <name type="common">Zebra mussel</name>
    <name type="synonym">Mytilus polymorpha</name>
    <dbReference type="NCBI Taxonomy" id="45954"/>
    <lineage>
        <taxon>Eukaryota</taxon>
        <taxon>Metazoa</taxon>
        <taxon>Spiralia</taxon>
        <taxon>Lophotrochozoa</taxon>
        <taxon>Mollusca</taxon>
        <taxon>Bivalvia</taxon>
        <taxon>Autobranchia</taxon>
        <taxon>Heteroconchia</taxon>
        <taxon>Euheterodonta</taxon>
        <taxon>Imparidentia</taxon>
        <taxon>Neoheterodontei</taxon>
        <taxon>Myida</taxon>
        <taxon>Dreissenoidea</taxon>
        <taxon>Dreissenidae</taxon>
        <taxon>Dreissena</taxon>
    </lineage>
</organism>
<proteinExistence type="predicted"/>
<sequence length="88" mass="10169">MSMNNRNIEKRFDFVSRPQFPINLYSFVRRPGTRQNHLGLGRITWDSAESPGARVVLRPVSQPQEHGRLPPYGDYFGDTQSKSRVSTY</sequence>
<comment type="caution">
    <text evidence="2">The sequence shown here is derived from an EMBL/GenBank/DDBJ whole genome shotgun (WGS) entry which is preliminary data.</text>
</comment>
<evidence type="ECO:0000256" key="1">
    <source>
        <dbReference type="SAM" id="MobiDB-lite"/>
    </source>
</evidence>